<dbReference type="InterPro" id="IPR006116">
    <property type="entry name" value="NT_2-5OAS_ClassI-CCAase"/>
</dbReference>
<keyword evidence="1" id="KW-0051">Antiviral defense</keyword>
<reference evidence="3 4" key="1">
    <citation type="submission" date="2018-11" db="EMBL/GenBank/DDBJ databases">
        <title>Genomes From Bacteria Associated with the Canine Oral Cavity: a Test Case for Automated Genome-Based Taxonomic Assignment.</title>
        <authorList>
            <person name="Coil D.A."/>
            <person name="Jospin G."/>
            <person name="Darling A.E."/>
            <person name="Wallis C."/>
            <person name="Davis I.J."/>
            <person name="Harris S."/>
            <person name="Eisen J.A."/>
            <person name="Holcombe L.J."/>
            <person name="O'Flynn C."/>
        </authorList>
    </citation>
    <scope>NUCLEOTIDE SEQUENCE [LARGE SCALE GENOMIC DNA]</scope>
    <source>
        <strain evidence="3 4">OH2822_COT-296</strain>
    </source>
</reference>
<evidence type="ECO:0000256" key="1">
    <source>
        <dbReference type="ARBA" id="ARBA00023118"/>
    </source>
</evidence>
<name>A0A3P1WQF9_9ACTN</name>
<proteinExistence type="predicted"/>
<evidence type="ECO:0000259" key="2">
    <source>
        <dbReference type="Pfam" id="PF18134"/>
    </source>
</evidence>
<dbReference type="CDD" id="cd05400">
    <property type="entry name" value="NT_2-5OAS_ClassI-CCAase"/>
    <property type="match status" value="1"/>
</dbReference>
<evidence type="ECO:0000313" key="3">
    <source>
        <dbReference type="EMBL" id="RRD48824.1"/>
    </source>
</evidence>
<dbReference type="GO" id="GO:0051607">
    <property type="term" value="P:defense response to virus"/>
    <property type="evidence" value="ECO:0007669"/>
    <property type="project" value="UniProtKB-KW"/>
</dbReference>
<dbReference type="InterPro" id="IPR040511">
    <property type="entry name" value="AGS_C"/>
</dbReference>
<dbReference type="Proteomes" id="UP000280935">
    <property type="component" value="Unassembled WGS sequence"/>
</dbReference>
<dbReference type="SUPFAM" id="SSF81301">
    <property type="entry name" value="Nucleotidyltransferase"/>
    <property type="match status" value="1"/>
</dbReference>
<comment type="caution">
    <text evidence="3">The sequence shown here is derived from an EMBL/GenBank/DDBJ whole genome shotgun (WGS) entry which is preliminary data.</text>
</comment>
<dbReference type="GO" id="GO:0016779">
    <property type="term" value="F:nucleotidyltransferase activity"/>
    <property type="evidence" value="ECO:0007669"/>
    <property type="project" value="InterPro"/>
</dbReference>
<keyword evidence="3" id="KW-0808">Transferase</keyword>
<protein>
    <submittedName>
        <fullName evidence="3">Nucleotidyltransferase</fullName>
    </submittedName>
</protein>
<accession>A0A3P1WQF9</accession>
<organism evidence="3 4">
    <name type="scientific">Arachnia propionica</name>
    <dbReference type="NCBI Taxonomy" id="1750"/>
    <lineage>
        <taxon>Bacteria</taxon>
        <taxon>Bacillati</taxon>
        <taxon>Actinomycetota</taxon>
        <taxon>Actinomycetes</taxon>
        <taxon>Propionibacteriales</taxon>
        <taxon>Propionibacteriaceae</taxon>
        <taxon>Arachnia</taxon>
    </lineage>
</organism>
<sequence>MKTGEIFDGLLSALKLGDTASVIASRRDEIAKALNKDFRGKDGCSDYKLMVGSFGRHTAIKGVSDLDMIYILPPGIRGEYTGDGGPRRMLERVRDDLKARYPKTDIRVDQCVVRVQFTADAFKFDVQPAFDNVDRSFSYPDTKSDSWRITKPRDEIRATRESTVRTSTNMRHLARMARAWKNANGVVMGGLLIDTLVYRFFEQTHDFDAVGIGSFDRMARDFFEFLKNEPEKDYYLALGSCQRVDVKAKFQPKAKKAYNRCVEAMKAEGTSSATATWREVFGTSVPLAKSSRDARSFKNTEEFIEDHYPVEISDTVSIDCDVTQDGWRPMKLREMLRTGTLLLVDRKLRFAVVECSVLQPYTVKWKVLNRGPEAERRNNIRGQIVDSTASGVRFEHSNFRGDHLVECYIVKDGIVVARDRIDVPISTTSVRSPSS</sequence>
<dbReference type="InterPro" id="IPR043519">
    <property type="entry name" value="NT_sf"/>
</dbReference>
<dbReference type="OrthoDB" id="3328101at2"/>
<dbReference type="Pfam" id="PF18144">
    <property type="entry name" value="SMODS"/>
    <property type="match status" value="1"/>
</dbReference>
<dbReference type="AlphaFoldDB" id="A0A3P1WQF9"/>
<dbReference type="EMBL" id="RQYT01000029">
    <property type="protein sequence ID" value="RRD48824.1"/>
    <property type="molecule type" value="Genomic_DNA"/>
</dbReference>
<dbReference type="RefSeq" id="WP_125228530.1">
    <property type="nucleotide sequence ID" value="NZ_RQYT01000029.1"/>
</dbReference>
<dbReference type="Pfam" id="PF18134">
    <property type="entry name" value="AGS_C"/>
    <property type="match status" value="1"/>
</dbReference>
<feature type="domain" description="Adenylyl/Guanylyl and SMODS C-terminal sensor" evidence="2">
    <location>
        <begin position="298"/>
        <end position="426"/>
    </location>
</feature>
<gene>
    <name evidence="3" type="ORF">EII35_11070</name>
</gene>
<evidence type="ECO:0000313" key="4">
    <source>
        <dbReference type="Proteomes" id="UP000280935"/>
    </source>
</evidence>